<sequence length="407" mass="42980">MPGRLLRTVTSRPPRPALAILIAVAAVGPLALNIFTPSMPGMQRVFDVSYGTIQLTITLYLFGTAVAQLLYGPLSDRFGRRPVLLIGLCLFLLGSIASAFATSIVWLLISRTLQAVGGCAGLVLSRAIVRDMHSREKSASMIGYITVGMVVVPMISPLIGGVLDQWFNWRAGFLFVTAAGFIVLLATLLKLPETNFDLRPIPGLRGILLSYSGLLKSREFRHYAFNAAFTSGAFFAFLSGGPFIAIELMAQPTSVYGICFVFVALGYMSGNFLTGRLAERMGTDTMITLGSSLSLAGAVTMCLLALTGNINLVTIFGPMALITFGNGLSLPSATAGSVSVNPKIAGAAAGLAGFMQMTLSACITLFVGYLQSDSALPMILTILATSAIATSIHAHARIRKAKTAPQP</sequence>
<dbReference type="InterPro" id="IPR036259">
    <property type="entry name" value="MFS_trans_sf"/>
</dbReference>
<evidence type="ECO:0000256" key="5">
    <source>
        <dbReference type="ARBA" id="ARBA00022692"/>
    </source>
</evidence>
<evidence type="ECO:0000313" key="10">
    <source>
        <dbReference type="EMBL" id="TQV80847.1"/>
    </source>
</evidence>
<feature type="transmembrane region" description="Helical" evidence="8">
    <location>
        <begin position="344"/>
        <end position="369"/>
    </location>
</feature>
<dbReference type="InterPro" id="IPR020846">
    <property type="entry name" value="MFS_dom"/>
</dbReference>
<dbReference type="GO" id="GO:0042910">
    <property type="term" value="F:xenobiotic transmembrane transporter activity"/>
    <property type="evidence" value="ECO:0007669"/>
    <property type="project" value="InterPro"/>
</dbReference>
<dbReference type="GO" id="GO:0005886">
    <property type="term" value="C:plasma membrane"/>
    <property type="evidence" value="ECO:0007669"/>
    <property type="project" value="UniProtKB-SubCell"/>
</dbReference>
<name>A0A545TUE9_9PROT</name>
<dbReference type="NCBIfam" id="TIGR00710">
    <property type="entry name" value="efflux_Bcr_CflA"/>
    <property type="match status" value="1"/>
</dbReference>
<feature type="domain" description="Major facilitator superfamily (MFS) profile" evidence="9">
    <location>
        <begin position="17"/>
        <end position="402"/>
    </location>
</feature>
<dbReference type="CDD" id="cd17320">
    <property type="entry name" value="MFS_MdfA_MDR_like"/>
    <property type="match status" value="1"/>
</dbReference>
<evidence type="ECO:0000256" key="7">
    <source>
        <dbReference type="ARBA" id="ARBA00023136"/>
    </source>
</evidence>
<evidence type="ECO:0000256" key="4">
    <source>
        <dbReference type="ARBA" id="ARBA00022475"/>
    </source>
</evidence>
<dbReference type="EMBL" id="VHSH01000003">
    <property type="protein sequence ID" value="TQV80847.1"/>
    <property type="molecule type" value="Genomic_DNA"/>
</dbReference>
<dbReference type="Proteomes" id="UP000315252">
    <property type="component" value="Unassembled WGS sequence"/>
</dbReference>
<reference evidence="10 11" key="1">
    <citation type="submission" date="2019-06" db="EMBL/GenBank/DDBJ databases">
        <title>Whole genome sequence for Rhodospirillaceae sp. R148.</title>
        <authorList>
            <person name="Wang G."/>
        </authorList>
    </citation>
    <scope>NUCLEOTIDE SEQUENCE [LARGE SCALE GENOMIC DNA]</scope>
    <source>
        <strain evidence="10 11">R148</strain>
    </source>
</reference>
<protein>
    <recommendedName>
        <fullName evidence="8">Bcr/CflA family efflux transporter</fullName>
    </recommendedName>
</protein>
<evidence type="ECO:0000256" key="3">
    <source>
        <dbReference type="ARBA" id="ARBA00022448"/>
    </source>
</evidence>
<dbReference type="Gene3D" id="1.20.1720.10">
    <property type="entry name" value="Multidrug resistance protein D"/>
    <property type="match status" value="1"/>
</dbReference>
<dbReference type="PANTHER" id="PTHR43124">
    <property type="entry name" value="PURINE EFFLUX PUMP PBUE"/>
    <property type="match status" value="1"/>
</dbReference>
<comment type="similarity">
    <text evidence="2 8">Belongs to the major facilitator superfamily. Bcr/CmlA family.</text>
</comment>
<feature type="transmembrane region" description="Helical" evidence="8">
    <location>
        <begin position="375"/>
        <end position="394"/>
    </location>
</feature>
<dbReference type="AlphaFoldDB" id="A0A545TUE9"/>
<accession>A0A545TUE9</accession>
<feature type="transmembrane region" description="Helical" evidence="8">
    <location>
        <begin position="255"/>
        <end position="274"/>
    </location>
</feature>
<keyword evidence="11" id="KW-1185">Reference proteome</keyword>
<feature type="transmembrane region" description="Helical" evidence="8">
    <location>
        <begin position="48"/>
        <end position="71"/>
    </location>
</feature>
<feature type="transmembrane region" description="Helical" evidence="8">
    <location>
        <begin position="112"/>
        <end position="129"/>
    </location>
</feature>
<keyword evidence="4" id="KW-1003">Cell membrane</keyword>
<dbReference type="PROSITE" id="PS50850">
    <property type="entry name" value="MFS"/>
    <property type="match status" value="1"/>
</dbReference>
<feature type="transmembrane region" description="Helical" evidence="8">
    <location>
        <begin position="312"/>
        <end position="332"/>
    </location>
</feature>
<dbReference type="InterPro" id="IPR050189">
    <property type="entry name" value="MFS_Efflux_Transporters"/>
</dbReference>
<evidence type="ECO:0000256" key="2">
    <source>
        <dbReference type="ARBA" id="ARBA00006236"/>
    </source>
</evidence>
<dbReference type="InterPro" id="IPR011701">
    <property type="entry name" value="MFS"/>
</dbReference>
<feature type="transmembrane region" description="Helical" evidence="8">
    <location>
        <begin position="223"/>
        <end position="249"/>
    </location>
</feature>
<keyword evidence="3 8" id="KW-0813">Transport</keyword>
<keyword evidence="5 8" id="KW-0812">Transmembrane</keyword>
<feature type="transmembrane region" description="Helical" evidence="8">
    <location>
        <begin position="169"/>
        <end position="189"/>
    </location>
</feature>
<organism evidence="10 11">
    <name type="scientific">Denitrobaculum tricleocarpae</name>
    <dbReference type="NCBI Taxonomy" id="2591009"/>
    <lineage>
        <taxon>Bacteria</taxon>
        <taxon>Pseudomonadati</taxon>
        <taxon>Pseudomonadota</taxon>
        <taxon>Alphaproteobacteria</taxon>
        <taxon>Rhodospirillales</taxon>
        <taxon>Rhodospirillaceae</taxon>
        <taxon>Denitrobaculum</taxon>
    </lineage>
</organism>
<feature type="transmembrane region" description="Helical" evidence="8">
    <location>
        <begin position="141"/>
        <end position="163"/>
    </location>
</feature>
<evidence type="ECO:0000256" key="6">
    <source>
        <dbReference type="ARBA" id="ARBA00022989"/>
    </source>
</evidence>
<keyword evidence="8" id="KW-0997">Cell inner membrane</keyword>
<proteinExistence type="inferred from homology"/>
<evidence type="ECO:0000256" key="8">
    <source>
        <dbReference type="RuleBase" id="RU365088"/>
    </source>
</evidence>
<comment type="subcellular location">
    <subcellularLocation>
        <location evidence="8">Cell inner membrane</location>
        <topology evidence="8">Multi-pass membrane protein</topology>
    </subcellularLocation>
    <subcellularLocation>
        <location evidence="1">Cell membrane</location>
        <topology evidence="1">Multi-pass membrane protein</topology>
    </subcellularLocation>
</comment>
<keyword evidence="6 8" id="KW-1133">Transmembrane helix</keyword>
<dbReference type="InterPro" id="IPR004812">
    <property type="entry name" value="Efflux_drug-R_Bcr/CmlA"/>
</dbReference>
<evidence type="ECO:0000256" key="1">
    <source>
        <dbReference type="ARBA" id="ARBA00004651"/>
    </source>
</evidence>
<evidence type="ECO:0000259" key="9">
    <source>
        <dbReference type="PROSITE" id="PS50850"/>
    </source>
</evidence>
<feature type="transmembrane region" description="Helical" evidence="8">
    <location>
        <begin position="16"/>
        <end position="36"/>
    </location>
</feature>
<gene>
    <name evidence="10" type="ORF">FKG95_11915</name>
</gene>
<comment type="caution">
    <text evidence="10">The sequence shown here is derived from an EMBL/GenBank/DDBJ whole genome shotgun (WGS) entry which is preliminary data.</text>
</comment>
<dbReference type="SUPFAM" id="SSF103473">
    <property type="entry name" value="MFS general substrate transporter"/>
    <property type="match status" value="1"/>
</dbReference>
<dbReference type="OrthoDB" id="9800416at2"/>
<feature type="transmembrane region" description="Helical" evidence="8">
    <location>
        <begin position="83"/>
        <end position="106"/>
    </location>
</feature>
<evidence type="ECO:0000313" key="11">
    <source>
        <dbReference type="Proteomes" id="UP000315252"/>
    </source>
</evidence>
<dbReference type="GO" id="GO:1990961">
    <property type="term" value="P:xenobiotic detoxification by transmembrane export across the plasma membrane"/>
    <property type="evidence" value="ECO:0007669"/>
    <property type="project" value="InterPro"/>
</dbReference>
<dbReference type="Pfam" id="PF07690">
    <property type="entry name" value="MFS_1"/>
    <property type="match status" value="1"/>
</dbReference>
<dbReference type="PANTHER" id="PTHR43124:SF3">
    <property type="entry name" value="CHLORAMPHENICOL EFFLUX PUMP RV0191"/>
    <property type="match status" value="1"/>
</dbReference>
<feature type="transmembrane region" description="Helical" evidence="8">
    <location>
        <begin position="286"/>
        <end position="306"/>
    </location>
</feature>
<keyword evidence="7 8" id="KW-0472">Membrane</keyword>